<reference evidence="3" key="1">
    <citation type="submission" date="2021-05" db="EMBL/GenBank/DDBJ databases">
        <title>A free-living protist that lacks canonical eukaryotic 1 DNA replication and segregation systems.</title>
        <authorList>
            <person name="Salas-Leiva D.E."/>
            <person name="Tromer E.C."/>
            <person name="Curtis B.A."/>
            <person name="Jerlstrom-Hultqvist J."/>
            <person name="Kolisko M."/>
            <person name="Yi Z."/>
            <person name="Salas-Leiva J.S."/>
            <person name="Gallot-Lavallee L."/>
            <person name="Kops G.J.P.L."/>
            <person name="Archibald J.M."/>
            <person name="Simpson A.G.B."/>
            <person name="Roger A.J."/>
        </authorList>
    </citation>
    <scope>NUCLEOTIDE SEQUENCE</scope>
    <source>
        <strain evidence="3">BICM</strain>
    </source>
</reference>
<dbReference type="EMBL" id="JAHDYR010000006">
    <property type="protein sequence ID" value="KAG9396263.1"/>
    <property type="molecule type" value="Genomic_DNA"/>
</dbReference>
<name>A0A8J6E3R1_9EUKA</name>
<dbReference type="PANTHER" id="PTHR16537:SF1">
    <property type="entry name" value="PROTEIN ZNRD2"/>
    <property type="match status" value="1"/>
</dbReference>
<evidence type="ECO:0000256" key="2">
    <source>
        <dbReference type="SAM" id="MobiDB-lite"/>
    </source>
</evidence>
<dbReference type="OrthoDB" id="28939at2759"/>
<evidence type="ECO:0000256" key="1">
    <source>
        <dbReference type="SAM" id="Coils"/>
    </source>
</evidence>
<dbReference type="AlphaFoldDB" id="A0A8J6E3R1"/>
<dbReference type="InterPro" id="IPR009563">
    <property type="entry name" value="SSSCA1"/>
</dbReference>
<dbReference type="PANTHER" id="PTHR16537">
    <property type="entry name" value="SJOEGREN SYNDROME/SCLERODERMA AUTOANTIGEN 1"/>
    <property type="match status" value="1"/>
</dbReference>
<dbReference type="Proteomes" id="UP000717585">
    <property type="component" value="Unassembled WGS sequence"/>
</dbReference>
<keyword evidence="1" id="KW-0175">Coiled coil</keyword>
<proteinExistence type="predicted"/>
<dbReference type="InterPro" id="IPR051888">
    <property type="entry name" value="UPF0148_domain"/>
</dbReference>
<comment type="caution">
    <text evidence="3">The sequence shown here is derived from an EMBL/GenBank/DDBJ whole genome shotgun (WGS) entry which is preliminary data.</text>
</comment>
<evidence type="ECO:0000313" key="3">
    <source>
        <dbReference type="EMBL" id="KAG9396263.1"/>
    </source>
</evidence>
<organism evidence="3 4">
    <name type="scientific">Carpediemonas membranifera</name>
    <dbReference type="NCBI Taxonomy" id="201153"/>
    <lineage>
        <taxon>Eukaryota</taxon>
        <taxon>Metamonada</taxon>
        <taxon>Carpediemonas-like organisms</taxon>
        <taxon>Carpediemonas</taxon>
    </lineage>
</organism>
<sequence>MEMSRYLLNGWSMTSAQCKECDTVLLKKKNQPSVLFCVSCNKKYDFTGSSTHSIPPRSIREQEAAEDSIDPDKDSDAFLQAVEIRKQPLKDLSPSASEEEASPVIKPTEPEPAQQPEKEAEQEQVEEQPAKPVENEESSSSDSSESGSERSEIDEETLAAQRADLKARMEAAEARYESESAAQARFSRWLLGGWTMTAKNCPSGCSMPLMRNKDGHLFCPVCEARVLTEAEAKAAGLEQQADEQEKRVVAELQARQDAEAKDTAALAEVTKAQQQHPKLHGSPIRSHREPFVRQELKRSPTHISTEAPEPGSRNTMLEEALDHFAVHIRDRAADGQVSAVVDIASAMNAIYDVLDRSGR</sequence>
<dbReference type="Pfam" id="PF06677">
    <property type="entry name" value="Auto_anti-p27"/>
    <property type="match status" value="2"/>
</dbReference>
<feature type="coiled-coil region" evidence="1">
    <location>
        <begin position="227"/>
        <end position="261"/>
    </location>
</feature>
<protein>
    <submittedName>
        <fullName evidence="3">Sjoegren syndrome/scleroderma autoantigen 1</fullName>
    </submittedName>
</protein>
<feature type="region of interest" description="Disordered" evidence="2">
    <location>
        <begin position="48"/>
        <end position="156"/>
    </location>
</feature>
<keyword evidence="4" id="KW-1185">Reference proteome</keyword>
<accession>A0A8J6E3R1</accession>
<evidence type="ECO:0000313" key="4">
    <source>
        <dbReference type="Proteomes" id="UP000717585"/>
    </source>
</evidence>
<gene>
    <name evidence="3" type="ORF">J8273_1994</name>
</gene>